<proteinExistence type="predicted"/>
<feature type="compositionally biased region" description="Low complexity" evidence="1">
    <location>
        <begin position="149"/>
        <end position="158"/>
    </location>
</feature>
<dbReference type="WBParaSite" id="HCON_00194130-00001">
    <property type="protein sequence ID" value="HCON_00194130-00001"/>
    <property type="gene ID" value="HCON_00194130"/>
</dbReference>
<evidence type="ECO:0000313" key="2">
    <source>
        <dbReference type="Proteomes" id="UP000025227"/>
    </source>
</evidence>
<dbReference type="OrthoDB" id="10393175at2759"/>
<evidence type="ECO:0000313" key="3">
    <source>
        <dbReference type="WBParaSite" id="HCON_00194130-00001"/>
    </source>
</evidence>
<dbReference type="AlphaFoldDB" id="A0A7I4Z8Y3"/>
<feature type="compositionally biased region" description="Polar residues" evidence="1">
    <location>
        <begin position="102"/>
        <end position="112"/>
    </location>
</feature>
<reference evidence="3" key="1">
    <citation type="submission" date="2020-12" db="UniProtKB">
        <authorList>
            <consortium name="WormBaseParasite"/>
        </authorList>
    </citation>
    <scope>IDENTIFICATION</scope>
    <source>
        <strain evidence="3">MHco3</strain>
    </source>
</reference>
<evidence type="ECO:0000256" key="1">
    <source>
        <dbReference type="SAM" id="MobiDB-lite"/>
    </source>
</evidence>
<feature type="compositionally biased region" description="Basic and acidic residues" evidence="1">
    <location>
        <begin position="131"/>
        <end position="148"/>
    </location>
</feature>
<feature type="region of interest" description="Disordered" evidence="1">
    <location>
        <begin position="47"/>
        <end position="158"/>
    </location>
</feature>
<feature type="compositionally biased region" description="Basic and acidic residues" evidence="1">
    <location>
        <begin position="204"/>
        <end position="217"/>
    </location>
</feature>
<protein>
    <submittedName>
        <fullName evidence="3">Cyclin-dependent kinases regulatory subunit</fullName>
    </submittedName>
</protein>
<name>A0A7I4Z8Y3_HAECO</name>
<organism evidence="2 3">
    <name type="scientific">Haemonchus contortus</name>
    <name type="common">Barber pole worm</name>
    <dbReference type="NCBI Taxonomy" id="6289"/>
    <lineage>
        <taxon>Eukaryota</taxon>
        <taxon>Metazoa</taxon>
        <taxon>Ecdysozoa</taxon>
        <taxon>Nematoda</taxon>
        <taxon>Chromadorea</taxon>
        <taxon>Rhabditida</taxon>
        <taxon>Rhabditina</taxon>
        <taxon>Rhabditomorpha</taxon>
        <taxon>Strongyloidea</taxon>
        <taxon>Trichostrongylidae</taxon>
        <taxon>Haemonchus</taxon>
    </lineage>
</organism>
<accession>A0A7I4Z8Y3</accession>
<dbReference type="Proteomes" id="UP000025227">
    <property type="component" value="Unplaced"/>
</dbReference>
<keyword evidence="2" id="KW-1185">Reference proteome</keyword>
<feature type="region of interest" description="Disordered" evidence="1">
    <location>
        <begin position="204"/>
        <end position="225"/>
    </location>
</feature>
<dbReference type="OMA" id="WERYYPE"/>
<feature type="compositionally biased region" description="Basic and acidic residues" evidence="1">
    <location>
        <begin position="64"/>
        <end position="80"/>
    </location>
</feature>
<sequence length="376" mass="43179">MGTSQDERLKEIIKKKKKVAAGLAIKHRWLKSKRLMSVKQIKSLCNKKKSKKIDLHHASSVPHEPTEKPILKKEVEKSEPRVIPLEPVQEGQKSVRPLSMKPKSSQQLQKPASSRPFEMRPVPPPLPKLVPKKEVPKASDITAPKKESSVLTKPSTSLTKKPKDFRELFASIPFEPPRRVVPPPYPCWVDGRFQSGCVERVELKPLAKSPPPRDEPSGRASPSWERYYPEGDSTNWVNGSFDEAMNGQQCLHVPKTEPVDELLDHTYHRLMPDSRNYHQFDVRQQDYYDYDPYLQNYQYERSTAMEYARGLRYVPSQQQYAPVLYVDSAHYPANGAAGPSYAYGPYYSYEADYPATSTNFNETARPYRPHPLLREM</sequence>